<feature type="transmembrane region" description="Helical" evidence="6">
    <location>
        <begin position="16"/>
        <end position="34"/>
    </location>
</feature>
<dbReference type="InterPro" id="IPR051401">
    <property type="entry name" value="GtrA_CellWall_Glycosyl"/>
</dbReference>
<evidence type="ECO:0000256" key="1">
    <source>
        <dbReference type="ARBA" id="ARBA00004141"/>
    </source>
</evidence>
<reference evidence="8 9" key="1">
    <citation type="submission" date="2023-05" db="EMBL/GenBank/DDBJ databases">
        <title>Draft genome sequence of Streptomyces sp. B-S-A6 isolated from a cave soil in Thailand.</title>
        <authorList>
            <person name="Chamroensaksri N."/>
            <person name="Muangham S."/>
        </authorList>
    </citation>
    <scope>NUCLEOTIDE SEQUENCE [LARGE SCALE GENOMIC DNA]</scope>
    <source>
        <strain evidence="8 9">B-S-A6</strain>
    </source>
</reference>
<feature type="domain" description="GtrA/DPMS transmembrane" evidence="7">
    <location>
        <begin position="15"/>
        <end position="128"/>
    </location>
</feature>
<keyword evidence="3 6" id="KW-0812">Transmembrane</keyword>
<dbReference type="RefSeq" id="WP_282541933.1">
    <property type="nucleotide sequence ID" value="NZ_JASCIQ010000007.1"/>
</dbReference>
<dbReference type="Proteomes" id="UP001223978">
    <property type="component" value="Unassembled WGS sequence"/>
</dbReference>
<dbReference type="InterPro" id="IPR007267">
    <property type="entry name" value="GtrA_DPMS_TM"/>
</dbReference>
<feature type="transmembrane region" description="Helical" evidence="6">
    <location>
        <begin position="40"/>
        <end position="60"/>
    </location>
</feature>
<proteinExistence type="inferred from homology"/>
<keyword evidence="4 6" id="KW-1133">Transmembrane helix</keyword>
<organism evidence="8 9">
    <name type="scientific">Streptomyces cavernicola</name>
    <dbReference type="NCBI Taxonomy" id="3043613"/>
    <lineage>
        <taxon>Bacteria</taxon>
        <taxon>Bacillati</taxon>
        <taxon>Actinomycetota</taxon>
        <taxon>Actinomycetes</taxon>
        <taxon>Kitasatosporales</taxon>
        <taxon>Streptomycetaceae</taxon>
        <taxon>Streptomyces</taxon>
    </lineage>
</organism>
<sequence>MWTTLRPFLSADTTRFLLVGGLCYAIDVGTLVLLHGVLNMQLAAATSLAFVTVLVVNFGLNRSFVFRSGNLAGQAFVKYLALVALNYCATVATVTGLTALGLAYVVAKTVSTVANAVANYCAFRWWIFRAPAAQESDAPGRPEPVRES</sequence>
<evidence type="ECO:0000256" key="2">
    <source>
        <dbReference type="ARBA" id="ARBA00009399"/>
    </source>
</evidence>
<evidence type="ECO:0000259" key="7">
    <source>
        <dbReference type="Pfam" id="PF04138"/>
    </source>
</evidence>
<gene>
    <name evidence="8" type="ORF">QIS96_09135</name>
</gene>
<dbReference type="EMBL" id="JASCIQ010000007">
    <property type="protein sequence ID" value="MDI3403985.1"/>
    <property type="molecule type" value="Genomic_DNA"/>
</dbReference>
<feature type="transmembrane region" description="Helical" evidence="6">
    <location>
        <begin position="80"/>
        <end position="107"/>
    </location>
</feature>
<comment type="subcellular location">
    <subcellularLocation>
        <location evidence="1">Membrane</location>
        <topology evidence="1">Multi-pass membrane protein</topology>
    </subcellularLocation>
</comment>
<comment type="caution">
    <text evidence="8">The sequence shown here is derived from an EMBL/GenBank/DDBJ whole genome shotgun (WGS) entry which is preliminary data.</text>
</comment>
<evidence type="ECO:0000256" key="4">
    <source>
        <dbReference type="ARBA" id="ARBA00022989"/>
    </source>
</evidence>
<keyword evidence="9" id="KW-1185">Reference proteome</keyword>
<accession>A0ABT6S7A5</accession>
<dbReference type="Pfam" id="PF04138">
    <property type="entry name" value="GtrA_DPMS_TM"/>
    <property type="match status" value="1"/>
</dbReference>
<evidence type="ECO:0000256" key="6">
    <source>
        <dbReference type="SAM" id="Phobius"/>
    </source>
</evidence>
<evidence type="ECO:0000256" key="5">
    <source>
        <dbReference type="ARBA" id="ARBA00023136"/>
    </source>
</evidence>
<dbReference type="PANTHER" id="PTHR38459">
    <property type="entry name" value="PROPHAGE BACTOPRENOL-LINKED GLUCOSE TRANSLOCASE HOMOLOG"/>
    <property type="match status" value="1"/>
</dbReference>
<evidence type="ECO:0000313" key="8">
    <source>
        <dbReference type="EMBL" id="MDI3403985.1"/>
    </source>
</evidence>
<name>A0ABT6S7A5_9ACTN</name>
<evidence type="ECO:0000256" key="3">
    <source>
        <dbReference type="ARBA" id="ARBA00022692"/>
    </source>
</evidence>
<comment type="similarity">
    <text evidence="2">Belongs to the GtrA family.</text>
</comment>
<dbReference type="PANTHER" id="PTHR38459:SF1">
    <property type="entry name" value="PROPHAGE BACTOPRENOL-LINKED GLUCOSE TRANSLOCASE HOMOLOG"/>
    <property type="match status" value="1"/>
</dbReference>
<keyword evidence="5 6" id="KW-0472">Membrane</keyword>
<protein>
    <submittedName>
        <fullName evidence="8">GtrA family protein</fullName>
    </submittedName>
</protein>
<evidence type="ECO:0000313" key="9">
    <source>
        <dbReference type="Proteomes" id="UP001223978"/>
    </source>
</evidence>